<dbReference type="EMBL" id="JRRC01337138">
    <property type="protein sequence ID" value="KHG03236.1"/>
    <property type="molecule type" value="Genomic_DNA"/>
</dbReference>
<dbReference type="AlphaFoldDB" id="A0A0B0MWC8"/>
<proteinExistence type="predicted"/>
<protein>
    <submittedName>
        <fullName evidence="1">Uncharacterized protein</fullName>
    </submittedName>
</protein>
<reference evidence="2" key="1">
    <citation type="submission" date="2014-09" db="EMBL/GenBank/DDBJ databases">
        <authorList>
            <person name="Mudge J."/>
            <person name="Ramaraj T."/>
            <person name="Lindquist I.E."/>
            <person name="Bharti A.K."/>
            <person name="Sundararajan A."/>
            <person name="Cameron C.T."/>
            <person name="Woodward J.E."/>
            <person name="May G.D."/>
            <person name="Brubaker C."/>
            <person name="Broadhvest J."/>
            <person name="Wilkins T.A."/>
        </authorList>
    </citation>
    <scope>NUCLEOTIDE SEQUENCE</scope>
    <source>
        <strain evidence="2">cv. AKA8401</strain>
    </source>
</reference>
<accession>A0A0B0MWC8</accession>
<dbReference type="Proteomes" id="UP000032142">
    <property type="component" value="Unassembled WGS sequence"/>
</dbReference>
<name>A0A0B0MWC8_GOSAR</name>
<organism evidence="1 2">
    <name type="scientific">Gossypium arboreum</name>
    <name type="common">Tree cotton</name>
    <name type="synonym">Gossypium nanking</name>
    <dbReference type="NCBI Taxonomy" id="29729"/>
    <lineage>
        <taxon>Eukaryota</taxon>
        <taxon>Viridiplantae</taxon>
        <taxon>Streptophyta</taxon>
        <taxon>Embryophyta</taxon>
        <taxon>Tracheophyta</taxon>
        <taxon>Spermatophyta</taxon>
        <taxon>Magnoliopsida</taxon>
        <taxon>eudicotyledons</taxon>
        <taxon>Gunneridae</taxon>
        <taxon>Pentapetalae</taxon>
        <taxon>rosids</taxon>
        <taxon>malvids</taxon>
        <taxon>Malvales</taxon>
        <taxon>Malvaceae</taxon>
        <taxon>Malvoideae</taxon>
        <taxon>Gossypium</taxon>
    </lineage>
</organism>
<sequence>MSKLIERLMCRLSSPIGEMPYWTNSTPKRTQEE</sequence>
<keyword evidence="2" id="KW-1185">Reference proteome</keyword>
<evidence type="ECO:0000313" key="2">
    <source>
        <dbReference type="Proteomes" id="UP000032142"/>
    </source>
</evidence>
<gene>
    <name evidence="1" type="ORF">F383_27107</name>
</gene>
<comment type="caution">
    <text evidence="1">The sequence shown here is derived from an EMBL/GenBank/DDBJ whole genome shotgun (WGS) entry which is preliminary data.</text>
</comment>
<evidence type="ECO:0000313" key="1">
    <source>
        <dbReference type="EMBL" id="KHG03236.1"/>
    </source>
</evidence>